<dbReference type="InterPro" id="IPR010061">
    <property type="entry name" value="MeMal-semiAld_DH"/>
</dbReference>
<evidence type="ECO:0000256" key="2">
    <source>
        <dbReference type="ARBA" id="ARBA00023002"/>
    </source>
</evidence>
<evidence type="ECO:0000259" key="4">
    <source>
        <dbReference type="Pfam" id="PF00171"/>
    </source>
</evidence>
<keyword evidence="3" id="KW-0520">NAD</keyword>
<evidence type="ECO:0000256" key="1">
    <source>
        <dbReference type="ARBA" id="ARBA00013048"/>
    </source>
</evidence>
<name>A0ABD5WFK0_9EURY</name>
<dbReference type="PANTHER" id="PTHR43866">
    <property type="entry name" value="MALONATE-SEMIALDEHYDE DEHYDROGENASE"/>
    <property type="match status" value="1"/>
</dbReference>
<dbReference type="Gene3D" id="3.40.309.10">
    <property type="entry name" value="Aldehyde Dehydrogenase, Chain A, domain 2"/>
    <property type="match status" value="1"/>
</dbReference>
<dbReference type="InterPro" id="IPR016163">
    <property type="entry name" value="Ald_DH_C"/>
</dbReference>
<reference evidence="5 6" key="1">
    <citation type="journal article" date="2019" name="Int. J. Syst. Evol. Microbiol.">
        <title>The Global Catalogue of Microorganisms (GCM) 10K type strain sequencing project: providing services to taxonomists for standard genome sequencing and annotation.</title>
        <authorList>
            <consortium name="The Broad Institute Genomics Platform"/>
            <consortium name="The Broad Institute Genome Sequencing Center for Infectious Disease"/>
            <person name="Wu L."/>
            <person name="Ma J."/>
        </authorList>
    </citation>
    <scope>NUCLEOTIDE SEQUENCE [LARGE SCALE GENOMIC DNA]</scope>
    <source>
        <strain evidence="5 6">DT31</strain>
    </source>
</reference>
<dbReference type="InterPro" id="IPR015590">
    <property type="entry name" value="Aldehyde_DH_dom"/>
</dbReference>
<dbReference type="Pfam" id="PF00171">
    <property type="entry name" value="Aldedh"/>
    <property type="match status" value="1"/>
</dbReference>
<dbReference type="SUPFAM" id="SSF53720">
    <property type="entry name" value="ALDH-like"/>
    <property type="match status" value="1"/>
</dbReference>
<dbReference type="InterPro" id="IPR016161">
    <property type="entry name" value="Ald_DH/histidinol_DH"/>
</dbReference>
<dbReference type="GO" id="GO:0004491">
    <property type="term" value="F:methylmalonate-semialdehyde dehydrogenase (acylating, NAD) activity"/>
    <property type="evidence" value="ECO:0007669"/>
    <property type="project" value="UniProtKB-EC"/>
</dbReference>
<gene>
    <name evidence="5" type="ORF">ACFQL9_13925</name>
</gene>
<feature type="domain" description="Aldehyde dehydrogenase" evidence="4">
    <location>
        <begin position="21"/>
        <end position="480"/>
    </location>
</feature>
<dbReference type="CDD" id="cd07085">
    <property type="entry name" value="ALDH_F6_MMSDH"/>
    <property type="match status" value="1"/>
</dbReference>
<dbReference type="Proteomes" id="UP001596461">
    <property type="component" value="Unassembled WGS sequence"/>
</dbReference>
<keyword evidence="6" id="KW-1185">Reference proteome</keyword>
<evidence type="ECO:0000256" key="3">
    <source>
        <dbReference type="ARBA" id="ARBA00023027"/>
    </source>
</evidence>
<keyword evidence="2 5" id="KW-0560">Oxidoreductase</keyword>
<dbReference type="AlphaFoldDB" id="A0ABD5WFK0"/>
<dbReference type="Gene3D" id="3.40.605.10">
    <property type="entry name" value="Aldehyde Dehydrogenase, Chain A, domain 1"/>
    <property type="match status" value="1"/>
</dbReference>
<proteinExistence type="predicted"/>
<evidence type="ECO:0000313" key="5">
    <source>
        <dbReference type="EMBL" id="MFC7070744.1"/>
    </source>
</evidence>
<protein>
    <recommendedName>
        <fullName evidence="1">methylmalonate-semialdehyde dehydrogenase (CoA acylating)</fullName>
        <ecNumber evidence="1">1.2.1.27</ecNumber>
    </recommendedName>
</protein>
<dbReference type="EC" id="1.2.1.27" evidence="1"/>
<dbReference type="PANTHER" id="PTHR43866:SF4">
    <property type="entry name" value="MALONATE-SEMIALDEHYDE DEHYDROGENASE"/>
    <property type="match status" value="1"/>
</dbReference>
<dbReference type="InterPro" id="IPR016162">
    <property type="entry name" value="Ald_DH_N"/>
</dbReference>
<dbReference type="FunFam" id="3.40.309.10:FF:000002">
    <property type="entry name" value="Methylmalonate-semialdehyde dehydrogenase (Acylating)"/>
    <property type="match status" value="1"/>
</dbReference>
<dbReference type="GeneID" id="81126136"/>
<dbReference type="FunFam" id="3.40.605.10:FF:000003">
    <property type="entry name" value="Methylmalonate-semialdehyde dehydrogenase [acylating]"/>
    <property type="match status" value="1"/>
</dbReference>
<evidence type="ECO:0000313" key="6">
    <source>
        <dbReference type="Proteomes" id="UP001596461"/>
    </source>
</evidence>
<sequence length="491" mass="52137">MTMVDDIAAGEVAHNYVGGEWREATGDESGGVVNPATGEEIGSVGFSSAADEDEAVALANEAFESWSTTAVEERIQPLFRLKALLEEHQESLAEVLVTEHGKTKSEAMGEIRRGIENVEVACGIPTMMQAGHLPHAAPNIDETAVRQPLGTVVAVTPFNFPAMIPLWFLPYAVATGNTFVLKPSERDPFTADRIAALVDEAGFPDGVVNVVHGGPDTVNRLITHDGIEAVSFVGSTPIAKHVYETAAGAGKRVQAQGGAKNHVVVSANADLQFAAEQTCSSAFANAGQRCLANPVAVVEDAVYDEFAERLVAEAEAMAIGSGLDDDTDMGPLVSGPHRESVLEYVEAGVEEGAEVLLDGRERDVPEAGYHLGPTVFGDVDPDATVAREEIFGPVLALIRAEDFDDALSLVNRSQFGNAASLFTSDGGEARRFRLEIDAGNVGVNVGTAAAMAFFHFGGDKDSFFGDLHAQGDDAVRFYTDETVYIERWPDN</sequence>
<dbReference type="EMBL" id="JBHTAH010000013">
    <property type="protein sequence ID" value="MFC7070744.1"/>
    <property type="molecule type" value="Genomic_DNA"/>
</dbReference>
<organism evidence="5 6">
    <name type="scientific">Halobaculum lipolyticum</name>
    <dbReference type="NCBI Taxonomy" id="3032001"/>
    <lineage>
        <taxon>Archaea</taxon>
        <taxon>Methanobacteriati</taxon>
        <taxon>Methanobacteriota</taxon>
        <taxon>Stenosarchaea group</taxon>
        <taxon>Halobacteria</taxon>
        <taxon>Halobacteriales</taxon>
        <taxon>Haloferacaceae</taxon>
        <taxon>Halobaculum</taxon>
    </lineage>
</organism>
<dbReference type="NCBIfam" id="TIGR01722">
    <property type="entry name" value="MMSDH"/>
    <property type="match status" value="1"/>
</dbReference>
<dbReference type="RefSeq" id="WP_390210990.1">
    <property type="nucleotide sequence ID" value="NZ_CP126154.1"/>
</dbReference>
<comment type="caution">
    <text evidence="5">The sequence shown here is derived from an EMBL/GenBank/DDBJ whole genome shotgun (WGS) entry which is preliminary data.</text>
</comment>
<accession>A0ABD5WFK0</accession>